<reference evidence="1" key="1">
    <citation type="submission" date="2018-05" db="EMBL/GenBank/DDBJ databases">
        <authorList>
            <person name="Lanie J.A."/>
            <person name="Ng W.-L."/>
            <person name="Kazmierczak K.M."/>
            <person name="Andrzejewski T.M."/>
            <person name="Davidsen T.M."/>
            <person name="Wayne K.J."/>
            <person name="Tettelin H."/>
            <person name="Glass J.I."/>
            <person name="Rusch D."/>
            <person name="Podicherti R."/>
            <person name="Tsui H.-C.T."/>
            <person name="Winkler M.E."/>
        </authorList>
    </citation>
    <scope>NUCLEOTIDE SEQUENCE</scope>
</reference>
<evidence type="ECO:0000313" key="1">
    <source>
        <dbReference type="EMBL" id="SVB62778.1"/>
    </source>
</evidence>
<proteinExistence type="predicted"/>
<protein>
    <recommendedName>
        <fullName evidence="2">ATPase dynein-related AAA domain-containing protein</fullName>
    </recommendedName>
</protein>
<accession>A0A382FI53</accession>
<gene>
    <name evidence="1" type="ORF">METZ01_LOCUS215632</name>
</gene>
<dbReference type="AlphaFoldDB" id="A0A382FI53"/>
<dbReference type="EMBL" id="UINC01050152">
    <property type="protein sequence ID" value="SVB62778.1"/>
    <property type="molecule type" value="Genomic_DNA"/>
</dbReference>
<sequence length="96" mass="10805">MTKNTLKQRKHLLRSLHLFGLDHLDPVILASLVDESPMLLIGRHGTAKSELLNRIAAALKLKHRHYNASLIAFDDLLGFPVPNPERTALTYLRTEG</sequence>
<organism evidence="1">
    <name type="scientific">marine metagenome</name>
    <dbReference type="NCBI Taxonomy" id="408172"/>
    <lineage>
        <taxon>unclassified sequences</taxon>
        <taxon>metagenomes</taxon>
        <taxon>ecological metagenomes</taxon>
    </lineage>
</organism>
<dbReference type="InterPro" id="IPR027417">
    <property type="entry name" value="P-loop_NTPase"/>
</dbReference>
<feature type="non-terminal residue" evidence="1">
    <location>
        <position position="96"/>
    </location>
</feature>
<evidence type="ECO:0008006" key="2">
    <source>
        <dbReference type="Google" id="ProtNLM"/>
    </source>
</evidence>
<name>A0A382FI53_9ZZZZ</name>
<dbReference type="Gene3D" id="3.40.50.300">
    <property type="entry name" value="P-loop containing nucleotide triphosphate hydrolases"/>
    <property type="match status" value="1"/>
</dbReference>